<organism evidence="1 2">
    <name type="scientific">Deinococcus roseus</name>
    <dbReference type="NCBI Taxonomy" id="392414"/>
    <lineage>
        <taxon>Bacteria</taxon>
        <taxon>Thermotogati</taxon>
        <taxon>Deinococcota</taxon>
        <taxon>Deinococci</taxon>
        <taxon>Deinococcales</taxon>
        <taxon>Deinococcaceae</taxon>
        <taxon>Deinococcus</taxon>
    </lineage>
</organism>
<dbReference type="RefSeq" id="WP_189008421.1">
    <property type="nucleotide sequence ID" value="NZ_BMOD01000036.1"/>
</dbReference>
<name>A0ABQ2DIC5_9DEIO</name>
<comment type="caution">
    <text evidence="1">The sequence shown here is derived from an EMBL/GenBank/DDBJ whole genome shotgun (WGS) entry which is preliminary data.</text>
</comment>
<dbReference type="Proteomes" id="UP000632222">
    <property type="component" value="Unassembled WGS sequence"/>
</dbReference>
<reference evidence="2" key="1">
    <citation type="journal article" date="2019" name="Int. J. Syst. Evol. Microbiol.">
        <title>The Global Catalogue of Microorganisms (GCM) 10K type strain sequencing project: providing services to taxonomists for standard genome sequencing and annotation.</title>
        <authorList>
            <consortium name="The Broad Institute Genomics Platform"/>
            <consortium name="The Broad Institute Genome Sequencing Center for Infectious Disease"/>
            <person name="Wu L."/>
            <person name="Ma J."/>
        </authorList>
    </citation>
    <scope>NUCLEOTIDE SEQUENCE [LARGE SCALE GENOMIC DNA]</scope>
    <source>
        <strain evidence="2">JCM 14370</strain>
    </source>
</reference>
<sequence length="161" mass="18141">MFPGLQQLLARIPEFEHTLKCSFQETMQAIKAVYGAAARTSRILEQEYGVIPVDTTPAGTRYGARNLTQLPLIYDTYETPATTRQTLQFESDNQNRLISRGYYSNMGDNPIRVILLDQQGMPGKPHVLLPGTTINVSCYLKGMMLEPVTPEDEIKYQVLVQ</sequence>
<dbReference type="EMBL" id="BMOD01000036">
    <property type="protein sequence ID" value="GGJ56636.1"/>
    <property type="molecule type" value="Genomic_DNA"/>
</dbReference>
<accession>A0ABQ2DIC5</accession>
<gene>
    <name evidence="1" type="ORF">GCM10008938_48500</name>
</gene>
<keyword evidence="2" id="KW-1185">Reference proteome</keyword>
<evidence type="ECO:0000313" key="1">
    <source>
        <dbReference type="EMBL" id="GGJ56636.1"/>
    </source>
</evidence>
<protein>
    <submittedName>
        <fullName evidence="1">Uncharacterized protein</fullName>
    </submittedName>
</protein>
<evidence type="ECO:0000313" key="2">
    <source>
        <dbReference type="Proteomes" id="UP000632222"/>
    </source>
</evidence>
<proteinExistence type="predicted"/>